<keyword evidence="2" id="KW-0178">Competence</keyword>
<dbReference type="GO" id="GO:0030420">
    <property type="term" value="P:establishment of competence for transformation"/>
    <property type="evidence" value="ECO:0007669"/>
    <property type="project" value="UniProtKB-KW"/>
</dbReference>
<name>A0A0A3IJC4_9BACI</name>
<keyword evidence="3" id="KW-0472">Membrane</keyword>
<evidence type="ECO:0000256" key="1">
    <source>
        <dbReference type="ARBA" id="ARBA00004241"/>
    </source>
</evidence>
<gene>
    <name evidence="4" type="ORF">CD32_10150</name>
</gene>
<comment type="caution">
    <text evidence="4">The sequence shown here is derived from an EMBL/GenBank/DDBJ whole genome shotgun (WGS) entry which is preliminary data.</text>
</comment>
<dbReference type="RefSeq" id="WP_036154178.1">
    <property type="nucleotide sequence ID" value="NZ_AVCX01000006.1"/>
</dbReference>
<evidence type="ECO:0000256" key="2">
    <source>
        <dbReference type="ARBA" id="ARBA00023287"/>
    </source>
</evidence>
<evidence type="ECO:0000256" key="3">
    <source>
        <dbReference type="SAM" id="Phobius"/>
    </source>
</evidence>
<protein>
    <recommendedName>
        <fullName evidence="6">Prepilin-type N-terminal cleavage/methylation domain-containing protein</fullName>
    </recommendedName>
</protein>
<dbReference type="STRING" id="1220589.CD32_10150"/>
<evidence type="ECO:0000313" key="5">
    <source>
        <dbReference type="Proteomes" id="UP000030437"/>
    </source>
</evidence>
<feature type="transmembrane region" description="Helical" evidence="3">
    <location>
        <begin position="12"/>
        <end position="36"/>
    </location>
</feature>
<sequence>MIKNWFKQNKGGFTLVEVIAAILLISIISISFISIFTQTSKARVTSERVINSTYIAQQEMESFYAYSKANKFDIEAIGKVFTKYKLVGNKLIQLTDDQQYQIAVRFNELRPNLYSIIIEVSELQSDNRYILKSKMENIYIWGGI</sequence>
<keyword evidence="3" id="KW-1133">Transmembrane helix</keyword>
<proteinExistence type="predicted"/>
<accession>A0A0A3IJC4</accession>
<evidence type="ECO:0008006" key="6">
    <source>
        <dbReference type="Google" id="ProtNLM"/>
    </source>
</evidence>
<dbReference type="NCBIfam" id="TIGR02532">
    <property type="entry name" value="IV_pilin_GFxxxE"/>
    <property type="match status" value="1"/>
</dbReference>
<keyword evidence="3" id="KW-0812">Transmembrane</keyword>
<keyword evidence="5" id="KW-1185">Reference proteome</keyword>
<reference evidence="4 5" key="1">
    <citation type="submission" date="2014-02" db="EMBL/GenBank/DDBJ databases">
        <title>Draft genome sequence of Lysinibacillus odysseyi NBRC 100172.</title>
        <authorList>
            <person name="Zhang F."/>
            <person name="Wang G."/>
            <person name="Zhang L."/>
        </authorList>
    </citation>
    <scope>NUCLEOTIDE SEQUENCE [LARGE SCALE GENOMIC DNA]</scope>
    <source>
        <strain evidence="4 5">NBRC 100172</strain>
    </source>
</reference>
<organism evidence="4 5">
    <name type="scientific">Lysinibacillus odysseyi 34hs-1 = NBRC 100172</name>
    <dbReference type="NCBI Taxonomy" id="1220589"/>
    <lineage>
        <taxon>Bacteria</taxon>
        <taxon>Bacillati</taxon>
        <taxon>Bacillota</taxon>
        <taxon>Bacilli</taxon>
        <taxon>Bacillales</taxon>
        <taxon>Bacillaceae</taxon>
        <taxon>Lysinibacillus</taxon>
    </lineage>
</organism>
<dbReference type="Pfam" id="PF07963">
    <property type="entry name" value="N_methyl"/>
    <property type="match status" value="1"/>
</dbReference>
<dbReference type="InterPro" id="IPR012902">
    <property type="entry name" value="N_methyl_site"/>
</dbReference>
<evidence type="ECO:0000313" key="4">
    <source>
        <dbReference type="EMBL" id="KGR84814.1"/>
    </source>
</evidence>
<dbReference type="EMBL" id="JPVP01000055">
    <property type="protein sequence ID" value="KGR84814.1"/>
    <property type="molecule type" value="Genomic_DNA"/>
</dbReference>
<dbReference type="eggNOG" id="COG4967">
    <property type="taxonomic scope" value="Bacteria"/>
</dbReference>
<comment type="subcellular location">
    <subcellularLocation>
        <location evidence="1">Cell surface</location>
    </subcellularLocation>
</comment>
<dbReference type="AlphaFoldDB" id="A0A0A3IJC4"/>
<dbReference type="PROSITE" id="PS00409">
    <property type="entry name" value="PROKAR_NTER_METHYL"/>
    <property type="match status" value="1"/>
</dbReference>
<dbReference type="GO" id="GO:0009986">
    <property type="term" value="C:cell surface"/>
    <property type="evidence" value="ECO:0007669"/>
    <property type="project" value="UniProtKB-SubCell"/>
</dbReference>
<dbReference type="Proteomes" id="UP000030437">
    <property type="component" value="Unassembled WGS sequence"/>
</dbReference>